<feature type="chain" id="PRO_5039903511" evidence="2">
    <location>
        <begin position="17"/>
        <end position="310"/>
    </location>
</feature>
<dbReference type="GO" id="GO:0098636">
    <property type="term" value="C:protein complex involved in cell adhesion"/>
    <property type="evidence" value="ECO:0007669"/>
    <property type="project" value="TreeGrafter"/>
</dbReference>
<keyword evidence="1" id="KW-0812">Transmembrane</keyword>
<evidence type="ECO:0000313" key="4">
    <source>
        <dbReference type="Ensembl" id="ENSCCRP00000144088.1"/>
    </source>
</evidence>
<protein>
    <submittedName>
        <fullName evidence="4">Junctional adhesion molecule 2a</fullName>
    </submittedName>
</protein>
<dbReference type="InterPro" id="IPR013106">
    <property type="entry name" value="Ig_V-set"/>
</dbReference>
<feature type="signal peptide" evidence="2">
    <location>
        <begin position="1"/>
        <end position="16"/>
    </location>
</feature>
<dbReference type="GO" id="GO:0007159">
    <property type="term" value="P:leukocyte cell-cell adhesion"/>
    <property type="evidence" value="ECO:0007669"/>
    <property type="project" value="TreeGrafter"/>
</dbReference>
<dbReference type="InterPro" id="IPR036179">
    <property type="entry name" value="Ig-like_dom_sf"/>
</dbReference>
<dbReference type="InterPro" id="IPR042625">
    <property type="entry name" value="JAM2"/>
</dbReference>
<sequence length="310" mass="34305">MFVSVALLILIQSAAVVPVTVTSRSPGVEVREFSDAELSCEFKTENDENPRIEWKKVDKDVSFVYFNNSFIGPFHGRAEIKGATVRLHKVTQKDAGKYRCEVTAPKDHVSLGEVNVTLTVLVPPQAPSCDVPSSALTGSLVQLRCRDHHSIPAAVYTWYKDNKPLAIKKPNATYTIDEKTGVLTFQKVSRADTGQYHCEAKNRVGPAKSCSGTHMQIDDLNVAAVISGVLLLALLLFLCAFGVFYAHRHGLFSQLSHTGHRGRSFWIPQCHGAAHISSQNLHRTEHIQNAGYSLPPKEPQDFKHTQSFML</sequence>
<dbReference type="PANTHER" id="PTHR44663">
    <property type="entry name" value="JUNCTIONAL ADHESION MOLECULE B"/>
    <property type="match status" value="1"/>
</dbReference>
<dbReference type="GO" id="GO:0070160">
    <property type="term" value="C:tight junction"/>
    <property type="evidence" value="ECO:0007669"/>
    <property type="project" value="TreeGrafter"/>
</dbReference>
<dbReference type="PROSITE" id="PS50835">
    <property type="entry name" value="IG_LIKE"/>
    <property type="match status" value="2"/>
</dbReference>
<dbReference type="SMART" id="SM00408">
    <property type="entry name" value="IGc2"/>
    <property type="match status" value="2"/>
</dbReference>
<evidence type="ECO:0000259" key="3">
    <source>
        <dbReference type="PROSITE" id="PS50835"/>
    </source>
</evidence>
<dbReference type="GeneTree" id="ENSGT00940000165208"/>
<dbReference type="Gene3D" id="2.60.40.10">
    <property type="entry name" value="Immunoglobulins"/>
    <property type="match status" value="2"/>
</dbReference>
<dbReference type="AlphaFoldDB" id="A0A9J8AIR2"/>
<dbReference type="GO" id="GO:0005886">
    <property type="term" value="C:plasma membrane"/>
    <property type="evidence" value="ECO:0007669"/>
    <property type="project" value="TreeGrafter"/>
</dbReference>
<accession>A0A9J8AIR2</accession>
<keyword evidence="2" id="KW-0732">Signal</keyword>
<evidence type="ECO:0000256" key="2">
    <source>
        <dbReference type="SAM" id="SignalP"/>
    </source>
</evidence>
<feature type="transmembrane region" description="Helical" evidence="1">
    <location>
        <begin position="222"/>
        <end position="246"/>
    </location>
</feature>
<evidence type="ECO:0000256" key="1">
    <source>
        <dbReference type="SAM" id="Phobius"/>
    </source>
</evidence>
<reference evidence="4" key="2">
    <citation type="submission" date="2025-09" db="UniProtKB">
        <authorList>
            <consortium name="Ensembl"/>
        </authorList>
    </citation>
    <scope>IDENTIFICATION</scope>
</reference>
<dbReference type="Proteomes" id="UP001108240">
    <property type="component" value="Unplaced"/>
</dbReference>
<dbReference type="OMA" id="ASEYRWY"/>
<keyword evidence="1" id="KW-1133">Transmembrane helix</keyword>
<dbReference type="InterPro" id="IPR013783">
    <property type="entry name" value="Ig-like_fold"/>
</dbReference>
<proteinExistence type="predicted"/>
<organism evidence="4 5">
    <name type="scientific">Cyprinus carpio carpio</name>
    <dbReference type="NCBI Taxonomy" id="630221"/>
    <lineage>
        <taxon>Eukaryota</taxon>
        <taxon>Metazoa</taxon>
        <taxon>Chordata</taxon>
        <taxon>Craniata</taxon>
        <taxon>Vertebrata</taxon>
        <taxon>Euteleostomi</taxon>
        <taxon>Actinopterygii</taxon>
        <taxon>Neopterygii</taxon>
        <taxon>Teleostei</taxon>
        <taxon>Ostariophysi</taxon>
        <taxon>Cypriniformes</taxon>
        <taxon>Cyprinidae</taxon>
        <taxon>Cyprininae</taxon>
        <taxon>Cyprinus</taxon>
    </lineage>
</organism>
<dbReference type="PANTHER" id="PTHR44663:SF3">
    <property type="entry name" value="JUNCTIONAL ADHESION MOLECULE 2A"/>
    <property type="match status" value="1"/>
</dbReference>
<dbReference type="SMART" id="SM00409">
    <property type="entry name" value="IG"/>
    <property type="match status" value="2"/>
</dbReference>
<dbReference type="Pfam" id="PF07686">
    <property type="entry name" value="V-set"/>
    <property type="match status" value="1"/>
</dbReference>
<name>A0A9J8AIR2_CYPCA</name>
<reference evidence="4" key="1">
    <citation type="submission" date="2025-08" db="UniProtKB">
        <authorList>
            <consortium name="Ensembl"/>
        </authorList>
    </citation>
    <scope>IDENTIFICATION</scope>
</reference>
<dbReference type="SUPFAM" id="SSF48726">
    <property type="entry name" value="Immunoglobulin"/>
    <property type="match status" value="2"/>
</dbReference>
<evidence type="ECO:0000313" key="5">
    <source>
        <dbReference type="Proteomes" id="UP001108240"/>
    </source>
</evidence>
<dbReference type="InterPro" id="IPR007110">
    <property type="entry name" value="Ig-like_dom"/>
</dbReference>
<keyword evidence="1" id="KW-0472">Membrane</keyword>
<keyword evidence="5" id="KW-1185">Reference proteome</keyword>
<feature type="domain" description="Ig-like" evidence="3">
    <location>
        <begin position="18"/>
        <end position="117"/>
    </location>
</feature>
<dbReference type="Ensembl" id="ENSCCRT00000197102.1">
    <property type="protein sequence ID" value="ENSCCRP00000144088.1"/>
    <property type="gene ID" value="ENSCCRG00000072838.1"/>
</dbReference>
<dbReference type="InterPro" id="IPR003598">
    <property type="entry name" value="Ig_sub2"/>
</dbReference>
<dbReference type="InterPro" id="IPR003599">
    <property type="entry name" value="Ig_sub"/>
</dbReference>
<feature type="domain" description="Ig-like" evidence="3">
    <location>
        <begin position="124"/>
        <end position="218"/>
    </location>
</feature>
<dbReference type="GO" id="GO:0009986">
    <property type="term" value="C:cell surface"/>
    <property type="evidence" value="ECO:0007669"/>
    <property type="project" value="TreeGrafter"/>
</dbReference>
<dbReference type="Pfam" id="PF13927">
    <property type="entry name" value="Ig_3"/>
    <property type="match status" value="1"/>
</dbReference>